<reference evidence="9" key="1">
    <citation type="submission" date="2025-08" db="UniProtKB">
        <authorList>
            <consortium name="RefSeq"/>
        </authorList>
    </citation>
    <scope>IDENTIFICATION</scope>
    <source>
        <tissue evidence="9">Blood</tissue>
    </source>
</reference>
<comment type="similarity">
    <text evidence="2">Belongs to the CNF-like-inhibitor family.</text>
</comment>
<dbReference type="PANTHER" id="PTHR20914:SF9">
    <property type="entry name" value="COILED, ISOFORM A"/>
    <property type="match status" value="1"/>
</dbReference>
<feature type="signal peptide" evidence="6">
    <location>
        <begin position="1"/>
        <end position="19"/>
    </location>
</feature>
<dbReference type="InterPro" id="IPR050918">
    <property type="entry name" value="CNF-like_PLA2_Inhibitor"/>
</dbReference>
<dbReference type="Proteomes" id="UP001190640">
    <property type="component" value="Chromosome 15"/>
</dbReference>
<dbReference type="GeneID" id="129342834"/>
<evidence type="ECO:0000256" key="1">
    <source>
        <dbReference type="ARBA" id="ARBA00004613"/>
    </source>
</evidence>
<evidence type="ECO:0000256" key="4">
    <source>
        <dbReference type="ARBA" id="ARBA00023005"/>
    </source>
</evidence>
<dbReference type="PANTHER" id="PTHR20914">
    <property type="entry name" value="LY6/PLAUR DOMAIN-CONTAINING PROTEIN 8"/>
    <property type="match status" value="1"/>
</dbReference>
<feature type="domain" description="Phospholipase A2 inhibitor N-terminal" evidence="7">
    <location>
        <begin position="21"/>
        <end position="74"/>
    </location>
</feature>
<keyword evidence="6" id="KW-0732">Signal</keyword>
<gene>
    <name evidence="9" type="primary">LOC129342834</name>
</gene>
<keyword evidence="4 9" id="KW-0593">Phospholipase A2 inhibitor</keyword>
<comment type="subcellular location">
    <subcellularLocation>
        <location evidence="1">Secreted</location>
    </subcellularLocation>
</comment>
<organism evidence="8 9">
    <name type="scientific">Eublepharis macularius</name>
    <name type="common">Leopard gecko</name>
    <name type="synonym">Cyrtodactylus macularius</name>
    <dbReference type="NCBI Taxonomy" id="481883"/>
    <lineage>
        <taxon>Eukaryota</taxon>
        <taxon>Metazoa</taxon>
        <taxon>Chordata</taxon>
        <taxon>Craniata</taxon>
        <taxon>Vertebrata</taxon>
        <taxon>Euteleostomi</taxon>
        <taxon>Lepidosauria</taxon>
        <taxon>Squamata</taxon>
        <taxon>Bifurcata</taxon>
        <taxon>Gekkota</taxon>
        <taxon>Eublepharidae</taxon>
        <taxon>Eublepharinae</taxon>
        <taxon>Eublepharis</taxon>
    </lineage>
</organism>
<dbReference type="GO" id="GO:0005576">
    <property type="term" value="C:extracellular region"/>
    <property type="evidence" value="ECO:0007669"/>
    <property type="project" value="UniProtKB-SubCell"/>
</dbReference>
<dbReference type="InterPro" id="IPR045860">
    <property type="entry name" value="Snake_toxin-like_sf"/>
</dbReference>
<dbReference type="SUPFAM" id="SSF57302">
    <property type="entry name" value="Snake toxin-like"/>
    <property type="match status" value="1"/>
</dbReference>
<evidence type="ECO:0000256" key="6">
    <source>
        <dbReference type="SAM" id="SignalP"/>
    </source>
</evidence>
<dbReference type="GO" id="GO:0019834">
    <property type="term" value="F:phospholipase A2 inhibitor activity"/>
    <property type="evidence" value="ECO:0007669"/>
    <property type="project" value="UniProtKB-KW"/>
</dbReference>
<keyword evidence="5" id="KW-1015">Disulfide bond</keyword>
<evidence type="ECO:0000313" key="9">
    <source>
        <dbReference type="RefSeq" id="XP_054854722.1"/>
    </source>
</evidence>
<evidence type="ECO:0000313" key="8">
    <source>
        <dbReference type="Proteomes" id="UP001190640"/>
    </source>
</evidence>
<keyword evidence="3" id="KW-0964">Secreted</keyword>
<dbReference type="KEGG" id="emc:129342834"/>
<evidence type="ECO:0000256" key="3">
    <source>
        <dbReference type="ARBA" id="ARBA00022525"/>
    </source>
</evidence>
<name>A0AA97KE42_EUBMA</name>
<dbReference type="AlphaFoldDB" id="A0AA97KE42"/>
<evidence type="ECO:0000259" key="7">
    <source>
        <dbReference type="Pfam" id="PF02988"/>
    </source>
</evidence>
<evidence type="ECO:0000256" key="2">
    <source>
        <dbReference type="ARBA" id="ARBA00006570"/>
    </source>
</evidence>
<proteinExistence type="inferred from homology"/>
<sequence>MKAFLGIFVLSVLLTLGSSLECETCVGQGTTCSGKKQTCPSGQDGCIVAVTELTAGSAKVASIMKGCYEKAACKELKPGASASFGGAGASIKTVECSKAPVSSGSFLLALSGLLLLKLLL</sequence>
<keyword evidence="8" id="KW-1185">Reference proteome</keyword>
<dbReference type="Gene3D" id="2.10.60.10">
    <property type="entry name" value="CD59"/>
    <property type="match status" value="1"/>
</dbReference>
<dbReference type="InterPro" id="IPR004126">
    <property type="entry name" value="PLipase_A2_inh_N"/>
</dbReference>
<evidence type="ECO:0000256" key="5">
    <source>
        <dbReference type="ARBA" id="ARBA00023157"/>
    </source>
</evidence>
<dbReference type="RefSeq" id="XP_054854722.1">
    <property type="nucleotide sequence ID" value="XM_054998747.1"/>
</dbReference>
<protein>
    <submittedName>
        <fullName evidence="9">Phospholipase A2 inhibitor and Ly6/PLAUR domain-containing protein-like</fullName>
    </submittedName>
</protein>
<dbReference type="Pfam" id="PF02988">
    <property type="entry name" value="PLA2_inh"/>
    <property type="match status" value="1"/>
</dbReference>
<accession>A0AA97KE42</accession>
<feature type="chain" id="PRO_5041708509" evidence="6">
    <location>
        <begin position="20"/>
        <end position="120"/>
    </location>
</feature>